<dbReference type="InterPro" id="IPR023827">
    <property type="entry name" value="Peptidase_S8_Asp-AS"/>
</dbReference>
<evidence type="ECO:0000256" key="6">
    <source>
        <dbReference type="SAM" id="Coils"/>
    </source>
</evidence>
<dbReference type="InterPro" id="IPR047589">
    <property type="entry name" value="DUF11_rpt"/>
</dbReference>
<feature type="signal peptide" evidence="7">
    <location>
        <begin position="1"/>
        <end position="34"/>
    </location>
</feature>
<keyword evidence="11" id="KW-1185">Reference proteome</keyword>
<reference evidence="10 11" key="1">
    <citation type="submission" date="2023-07" db="EMBL/GenBank/DDBJ databases">
        <title>Sorghum-associated microbial communities from plants grown in Nebraska, USA.</title>
        <authorList>
            <person name="Schachtman D."/>
        </authorList>
    </citation>
    <scope>NUCLEOTIDE SEQUENCE [LARGE SCALE GENOMIC DNA]</scope>
    <source>
        <strain evidence="10 11">BE190</strain>
    </source>
</reference>
<comment type="caution">
    <text evidence="10">The sequence shown here is derived from an EMBL/GenBank/DDBJ whole genome shotgun (WGS) entry which is preliminary data.</text>
</comment>
<dbReference type="Pfam" id="PF01345">
    <property type="entry name" value="DUF11"/>
    <property type="match status" value="1"/>
</dbReference>
<keyword evidence="2 5" id="KW-0645">Protease</keyword>
<dbReference type="PROSITE" id="PS00136">
    <property type="entry name" value="SUBTILASE_ASP"/>
    <property type="match status" value="1"/>
</dbReference>
<keyword evidence="4 5" id="KW-0720">Serine protease</keyword>
<dbReference type="PANTHER" id="PTHR43806">
    <property type="entry name" value="PEPTIDASE S8"/>
    <property type="match status" value="1"/>
</dbReference>
<evidence type="ECO:0000256" key="1">
    <source>
        <dbReference type="ARBA" id="ARBA00011073"/>
    </source>
</evidence>
<dbReference type="EMBL" id="JAVDVX010000004">
    <property type="protein sequence ID" value="MDR7090616.1"/>
    <property type="molecule type" value="Genomic_DNA"/>
</dbReference>
<name>A0ABU1UZK6_9GAMM</name>
<protein>
    <submittedName>
        <fullName evidence="10">Repeat protein (TIGR01451 family)</fullName>
    </submittedName>
</protein>
<evidence type="ECO:0000259" key="9">
    <source>
        <dbReference type="Pfam" id="PF01345"/>
    </source>
</evidence>
<dbReference type="InterPro" id="IPR015500">
    <property type="entry name" value="Peptidase_S8_subtilisin-rel"/>
</dbReference>
<evidence type="ECO:0000256" key="4">
    <source>
        <dbReference type="ARBA" id="ARBA00022825"/>
    </source>
</evidence>
<keyword evidence="7" id="KW-0732">Signal</keyword>
<evidence type="ECO:0000313" key="11">
    <source>
        <dbReference type="Proteomes" id="UP001253595"/>
    </source>
</evidence>
<keyword evidence="3 5" id="KW-0378">Hydrolase</keyword>
<evidence type="ECO:0000256" key="2">
    <source>
        <dbReference type="ARBA" id="ARBA00022670"/>
    </source>
</evidence>
<comment type="similarity">
    <text evidence="1 5">Belongs to the peptidase S8 family.</text>
</comment>
<feature type="domain" description="Peptidase S8/S53" evidence="8">
    <location>
        <begin position="245"/>
        <end position="504"/>
    </location>
</feature>
<evidence type="ECO:0000313" key="10">
    <source>
        <dbReference type="EMBL" id="MDR7090616.1"/>
    </source>
</evidence>
<dbReference type="RefSeq" id="WP_310073077.1">
    <property type="nucleotide sequence ID" value="NZ_JAVDVX010000004.1"/>
</dbReference>
<feature type="chain" id="PRO_5045373221" evidence="7">
    <location>
        <begin position="35"/>
        <end position="750"/>
    </location>
</feature>
<dbReference type="Proteomes" id="UP001253595">
    <property type="component" value="Unassembled WGS sequence"/>
</dbReference>
<evidence type="ECO:0000259" key="8">
    <source>
        <dbReference type="Pfam" id="PF00082"/>
    </source>
</evidence>
<dbReference type="SUPFAM" id="SSF52743">
    <property type="entry name" value="Subtilisin-like"/>
    <property type="match status" value="1"/>
</dbReference>
<dbReference type="PANTHER" id="PTHR43806:SF11">
    <property type="entry name" value="CEREVISIN-RELATED"/>
    <property type="match status" value="1"/>
</dbReference>
<gene>
    <name evidence="10" type="ORF">J2X05_002640</name>
</gene>
<feature type="coiled-coil region" evidence="6">
    <location>
        <begin position="129"/>
        <end position="156"/>
    </location>
</feature>
<sequence>MKTANNSSIQHALVKPLTRAVLIAIAATAGVSYADDDRKTETTKPDAVVRIDPTLERLAAQQTTLPVVIVFGEQPQRKIARELNAKYEGEIDALAARVRGIYDKYLPKDTIEGQDKEAEQSKLLSQYVTDADKKEIRALNESREKLMRELRQQIGRQSGGAVAEVQKVYVDRIKSLGARIHENYATINAISAEIPVAALKEIAALNGVAEIVYNNPGKAELSNQVQSLGADTWWASGFDGGVWDVGVLDSGVLDTHDALKSHTFYENYATNGNHGTGVACMYASTNATHKGLAFGLNAILVDNAGDDATTMAGADWMLRTAGDDPEVINYSWGNGNATGNDWHPLSRFVDGVVFDYATTWAKSAGNQGVGTNTMTVPGNNYNGLTVANMFDNNTVSRSDDVIWFESSRGPTVDGRKKPDLAAPGEQTMTCNSSGGYSNLGGTSSAAPKVGAASLLLMDGGNWDPRAIKAVLINTADSWEDNNTDTAADDTAKTGKEWNKTYGWGYLDLWHAHFHRNDYFSSSVKPKNQTGSYKLYKGHMFNGDKATLVWERDVDYNNAATPTTYRNLSDLDLKLYAETTNVQLDSDTTVKDNVHQVAASASQKAVVKVYAYSSSFDGASSEPYTLATEENFALASGPAFTNTITAPASVIRNFNFTYSVAVKNTGDLDAHNVNVKINLPAGFTLVSGAVTQNTGTIADGATKTVSWTVKAPNLVTTASIGVTTTSISYGETFTASAAKSISVKNLVLTLP</sequence>
<dbReference type="InterPro" id="IPR036852">
    <property type="entry name" value="Peptidase_S8/S53_dom_sf"/>
</dbReference>
<accession>A0ABU1UZK6</accession>
<feature type="active site" description="Charge relay system" evidence="5">
    <location>
        <position position="274"/>
    </location>
</feature>
<dbReference type="InterPro" id="IPR001434">
    <property type="entry name" value="OmcB-like_DUF11"/>
</dbReference>
<dbReference type="PRINTS" id="PR00723">
    <property type="entry name" value="SUBTILISIN"/>
</dbReference>
<feature type="active site" description="Charge relay system" evidence="5">
    <location>
        <position position="249"/>
    </location>
</feature>
<evidence type="ECO:0000256" key="5">
    <source>
        <dbReference type="PROSITE-ProRule" id="PRU01240"/>
    </source>
</evidence>
<evidence type="ECO:0000256" key="7">
    <source>
        <dbReference type="SAM" id="SignalP"/>
    </source>
</evidence>
<dbReference type="Gene3D" id="3.40.50.200">
    <property type="entry name" value="Peptidase S8/S53 domain"/>
    <property type="match status" value="1"/>
</dbReference>
<organism evidence="10 11">
    <name type="scientific">Cellvibrio fibrivorans</name>
    <dbReference type="NCBI Taxonomy" id="126350"/>
    <lineage>
        <taxon>Bacteria</taxon>
        <taxon>Pseudomonadati</taxon>
        <taxon>Pseudomonadota</taxon>
        <taxon>Gammaproteobacteria</taxon>
        <taxon>Cellvibrionales</taxon>
        <taxon>Cellvibrionaceae</taxon>
        <taxon>Cellvibrio</taxon>
    </lineage>
</organism>
<dbReference type="Gene3D" id="2.60.40.1170">
    <property type="entry name" value="Mu homology domain, subdomain B"/>
    <property type="match status" value="1"/>
</dbReference>
<feature type="domain" description="DUF11" evidence="9">
    <location>
        <begin position="651"/>
        <end position="736"/>
    </location>
</feature>
<dbReference type="InterPro" id="IPR050131">
    <property type="entry name" value="Peptidase_S8_subtilisin-like"/>
</dbReference>
<dbReference type="NCBIfam" id="TIGR01451">
    <property type="entry name" value="B_ant_repeat"/>
    <property type="match status" value="1"/>
</dbReference>
<feature type="active site" description="Charge relay system" evidence="5">
    <location>
        <position position="443"/>
    </location>
</feature>
<dbReference type="Pfam" id="PF00082">
    <property type="entry name" value="Peptidase_S8"/>
    <property type="match status" value="1"/>
</dbReference>
<proteinExistence type="inferred from homology"/>
<evidence type="ECO:0000256" key="3">
    <source>
        <dbReference type="ARBA" id="ARBA00022801"/>
    </source>
</evidence>
<dbReference type="InterPro" id="IPR000209">
    <property type="entry name" value="Peptidase_S8/S53_dom"/>
</dbReference>
<dbReference type="PROSITE" id="PS51892">
    <property type="entry name" value="SUBTILASE"/>
    <property type="match status" value="1"/>
</dbReference>
<keyword evidence="6" id="KW-0175">Coiled coil</keyword>